<evidence type="ECO:0000313" key="1">
    <source>
        <dbReference type="EMBL" id="TDR31082.1"/>
    </source>
</evidence>
<organism evidence="1 2">
    <name type="scientific">Hydromonas duriensis</name>
    <dbReference type="NCBI Taxonomy" id="1527608"/>
    <lineage>
        <taxon>Bacteria</taxon>
        <taxon>Pseudomonadati</taxon>
        <taxon>Pseudomonadota</taxon>
        <taxon>Betaproteobacteria</taxon>
        <taxon>Burkholderiales</taxon>
        <taxon>Burkholderiaceae</taxon>
        <taxon>Hydromonas</taxon>
    </lineage>
</organism>
<protein>
    <submittedName>
        <fullName evidence="1">Uncharacterized protein</fullName>
    </submittedName>
</protein>
<keyword evidence="2" id="KW-1185">Reference proteome</keyword>
<evidence type="ECO:0000313" key="2">
    <source>
        <dbReference type="Proteomes" id="UP000294480"/>
    </source>
</evidence>
<dbReference type="RefSeq" id="WP_133620522.1">
    <property type="nucleotide sequence ID" value="NZ_SNZE01000013.1"/>
</dbReference>
<sequence length="162" mass="17724">MFLRSCLSFVLLNVLLVDSRAQNITAAPREVALSVGHEVTTSDQAKVFAECTSLDMDLRQAFVKLLEDAQYSVHETNKLAGKPESKLLDAKIVDVISAGNSFLSHEKVLAVKLDVYVDGVKVKTRKVTSSLQSGSLSNSCSILTRQAQSLAVQLVAWFNKLR</sequence>
<proteinExistence type="predicted"/>
<dbReference type="EMBL" id="SNZE01000013">
    <property type="protein sequence ID" value="TDR31082.1"/>
    <property type="molecule type" value="Genomic_DNA"/>
</dbReference>
<reference evidence="1 2" key="1">
    <citation type="submission" date="2019-03" db="EMBL/GenBank/DDBJ databases">
        <title>Genomic Encyclopedia of Type Strains, Phase IV (KMG-IV): sequencing the most valuable type-strain genomes for metagenomic binning, comparative biology and taxonomic classification.</title>
        <authorList>
            <person name="Goeker M."/>
        </authorList>
    </citation>
    <scope>NUCLEOTIDE SEQUENCE [LARGE SCALE GENOMIC DNA]</scope>
    <source>
        <strain evidence="1 2">DSM 102852</strain>
    </source>
</reference>
<name>A0A4R6Y6J1_9BURK</name>
<accession>A0A4R6Y6J1</accession>
<dbReference type="Proteomes" id="UP000294480">
    <property type="component" value="Unassembled WGS sequence"/>
</dbReference>
<gene>
    <name evidence="1" type="ORF">DFR44_11335</name>
</gene>
<dbReference type="AlphaFoldDB" id="A0A4R6Y6J1"/>
<comment type="caution">
    <text evidence="1">The sequence shown here is derived from an EMBL/GenBank/DDBJ whole genome shotgun (WGS) entry which is preliminary data.</text>
</comment>